<dbReference type="PANTHER" id="PTHR42709">
    <property type="entry name" value="ALKALINE PHOSPHATASE LIKE PROTEIN"/>
    <property type="match status" value="1"/>
</dbReference>
<evidence type="ECO:0000313" key="3">
    <source>
        <dbReference type="EMBL" id="PYE82526.1"/>
    </source>
</evidence>
<dbReference type="PANTHER" id="PTHR42709:SF2">
    <property type="entry name" value="INNER MEMBRANE PROTEIN YOHD"/>
    <property type="match status" value="1"/>
</dbReference>
<feature type="transmembrane region" description="Helical" evidence="1">
    <location>
        <begin position="44"/>
        <end position="62"/>
    </location>
</feature>
<keyword evidence="1" id="KW-0472">Membrane</keyword>
<proteinExistence type="predicted"/>
<reference evidence="3 4" key="1">
    <citation type="submission" date="2018-06" db="EMBL/GenBank/DDBJ databases">
        <title>Genomic Encyclopedia of Type Strains, Phase III (KMG-III): the genomes of soil and plant-associated and newly described type strains.</title>
        <authorList>
            <person name="Whitman W."/>
        </authorList>
    </citation>
    <scope>NUCLEOTIDE SEQUENCE [LARGE SCALE GENOMIC DNA]</scope>
    <source>
        <strain evidence="3 4">CECT 9025</strain>
    </source>
</reference>
<dbReference type="InterPro" id="IPR032816">
    <property type="entry name" value="VTT_dom"/>
</dbReference>
<feature type="transmembrane region" description="Helical" evidence="1">
    <location>
        <begin position="127"/>
        <end position="150"/>
    </location>
</feature>
<accession>A0A318SPG0</accession>
<dbReference type="GO" id="GO:0005886">
    <property type="term" value="C:plasma membrane"/>
    <property type="evidence" value="ECO:0007669"/>
    <property type="project" value="TreeGrafter"/>
</dbReference>
<dbReference type="OrthoDB" id="948134at2"/>
<keyword evidence="4" id="KW-1185">Reference proteome</keyword>
<feature type="domain" description="VTT" evidence="2">
    <location>
        <begin position="23"/>
        <end position="147"/>
    </location>
</feature>
<keyword evidence="1" id="KW-1133">Transmembrane helix</keyword>
<dbReference type="Proteomes" id="UP000248311">
    <property type="component" value="Unassembled WGS sequence"/>
</dbReference>
<comment type="caution">
    <text evidence="3">The sequence shown here is derived from an EMBL/GenBank/DDBJ whole genome shotgun (WGS) entry which is preliminary data.</text>
</comment>
<organism evidence="3 4">
    <name type="scientific">Pseudoroseicyclus aestuarii</name>
    <dbReference type="NCBI Taxonomy" id="1795041"/>
    <lineage>
        <taxon>Bacteria</taxon>
        <taxon>Pseudomonadati</taxon>
        <taxon>Pseudomonadota</taxon>
        <taxon>Alphaproteobacteria</taxon>
        <taxon>Rhodobacterales</taxon>
        <taxon>Paracoccaceae</taxon>
        <taxon>Pseudoroseicyclus</taxon>
    </lineage>
</organism>
<name>A0A318SPG0_9RHOB</name>
<sequence length="190" mass="19961">MSLDTLVTTLGLPGVVLGAALEGEIVTFFGGVLAHRGLLPLEGVALAAALGAALSDNLLFLASRFGTRRPFFARLLARMPAGGPAPRMRAALERHPDRFTFAARFVYGGRMVGQGLLGASSIPWGRYALVNAAASLLWGHLVAWAGYLVGASIGRVFGHLALPHHLLVALAVFAALALAVLALRHLRRTP</sequence>
<dbReference type="AlphaFoldDB" id="A0A318SPG0"/>
<dbReference type="EMBL" id="QJTE01000004">
    <property type="protein sequence ID" value="PYE82526.1"/>
    <property type="molecule type" value="Genomic_DNA"/>
</dbReference>
<evidence type="ECO:0000256" key="1">
    <source>
        <dbReference type="SAM" id="Phobius"/>
    </source>
</evidence>
<evidence type="ECO:0000313" key="4">
    <source>
        <dbReference type="Proteomes" id="UP000248311"/>
    </source>
</evidence>
<evidence type="ECO:0000259" key="2">
    <source>
        <dbReference type="Pfam" id="PF09335"/>
    </source>
</evidence>
<dbReference type="Pfam" id="PF09335">
    <property type="entry name" value="VTT_dom"/>
    <property type="match status" value="1"/>
</dbReference>
<gene>
    <name evidence="3" type="ORF">DFP88_104283</name>
</gene>
<feature type="transmembrane region" description="Helical" evidence="1">
    <location>
        <begin position="162"/>
        <end position="183"/>
    </location>
</feature>
<protein>
    <submittedName>
        <fullName evidence="3">Membrane protein DedA with SNARE-associated domain</fullName>
    </submittedName>
</protein>
<dbReference type="InterPro" id="IPR051311">
    <property type="entry name" value="DedA_domain"/>
</dbReference>
<dbReference type="RefSeq" id="WP_110815182.1">
    <property type="nucleotide sequence ID" value="NZ_QJTE01000004.1"/>
</dbReference>
<keyword evidence="1" id="KW-0812">Transmembrane</keyword>